<dbReference type="Pfam" id="PF00483">
    <property type="entry name" value="NTP_transferase"/>
    <property type="match status" value="1"/>
</dbReference>
<dbReference type="AlphaFoldDB" id="A0AAE3INI2"/>
<dbReference type="GO" id="GO:0016779">
    <property type="term" value="F:nucleotidyltransferase activity"/>
    <property type="evidence" value="ECO:0007669"/>
    <property type="project" value="UniProtKB-KW"/>
</dbReference>
<evidence type="ECO:0000313" key="5">
    <source>
        <dbReference type="Proteomes" id="UP001209317"/>
    </source>
</evidence>
<proteinExistence type="predicted"/>
<name>A0AAE3INI2_9BACT</name>
<reference evidence="4" key="1">
    <citation type="submission" date="2022-10" db="EMBL/GenBank/DDBJ databases">
        <authorList>
            <person name="Kim H.S."/>
            <person name="Kim J.-S."/>
            <person name="Suh M.K."/>
            <person name="Eom M.K."/>
            <person name="Lee J.-S."/>
        </authorList>
    </citation>
    <scope>NUCLEOTIDE SEQUENCE</scope>
    <source>
        <strain evidence="4">LIP-5</strain>
    </source>
</reference>
<dbReference type="SUPFAM" id="SSF53448">
    <property type="entry name" value="Nucleotide-diphospho-sugar transferases"/>
    <property type="match status" value="1"/>
</dbReference>
<keyword evidence="2" id="KW-0548">Nucleotidyltransferase</keyword>
<dbReference type="Proteomes" id="UP001209317">
    <property type="component" value="Unassembled WGS sequence"/>
</dbReference>
<keyword evidence="5" id="KW-1185">Reference proteome</keyword>
<comment type="caution">
    <text evidence="4">The sequence shown here is derived from an EMBL/GenBank/DDBJ whole genome shotgun (WGS) entry which is preliminary data.</text>
</comment>
<dbReference type="InterPro" id="IPR029044">
    <property type="entry name" value="Nucleotide-diphossugar_trans"/>
</dbReference>
<dbReference type="PANTHER" id="PTHR43584:SF8">
    <property type="entry name" value="N-ACETYLMURAMATE ALPHA-1-PHOSPHATE URIDYLYLTRANSFERASE"/>
    <property type="match status" value="1"/>
</dbReference>
<dbReference type="PANTHER" id="PTHR43584">
    <property type="entry name" value="NUCLEOTIDYL TRANSFERASE"/>
    <property type="match status" value="1"/>
</dbReference>
<dbReference type="InterPro" id="IPR005835">
    <property type="entry name" value="NTP_transferase_dom"/>
</dbReference>
<sequence>MLLAAGLGTRLKPWTDKHPKALAVVNGKSLLQRNIEYLASYGIRDIVINVHHFSGQIIEAIEKNNGWGANISISDESDEVLETGGGLRKAQPLLEKEANFLLMNADILTNLDLHAFIQHHTQQNNLATLAVSDRISSRYFLFDENEKLCGWKNINTGEAKITRITKTATAKAFSGMHLISSRIFPLMQRTGKFSMVDVYLDLSKQINIGCYDHTGAAFLDVGKPESIEQAAKLFR</sequence>
<dbReference type="InterPro" id="IPR050065">
    <property type="entry name" value="GlmU-like"/>
</dbReference>
<evidence type="ECO:0000256" key="1">
    <source>
        <dbReference type="ARBA" id="ARBA00022679"/>
    </source>
</evidence>
<evidence type="ECO:0000259" key="3">
    <source>
        <dbReference type="Pfam" id="PF00483"/>
    </source>
</evidence>
<dbReference type="EMBL" id="JAOTPL010000008">
    <property type="protein sequence ID" value="MCU7694355.1"/>
    <property type="molecule type" value="Genomic_DNA"/>
</dbReference>
<evidence type="ECO:0000313" key="4">
    <source>
        <dbReference type="EMBL" id="MCU7694355.1"/>
    </source>
</evidence>
<gene>
    <name evidence="4" type="ORF">OD355_07485</name>
</gene>
<protein>
    <submittedName>
        <fullName evidence="4">Sugar phosphate nucleotidyltransferase</fullName>
    </submittedName>
</protein>
<evidence type="ECO:0000256" key="2">
    <source>
        <dbReference type="ARBA" id="ARBA00022695"/>
    </source>
</evidence>
<feature type="domain" description="Nucleotidyl transferase" evidence="3">
    <location>
        <begin position="1"/>
        <end position="133"/>
    </location>
</feature>
<keyword evidence="1" id="KW-0808">Transferase</keyword>
<organism evidence="4 5">
    <name type="scientific">Haoranjiania flava</name>
    <dbReference type="NCBI Taxonomy" id="1856322"/>
    <lineage>
        <taxon>Bacteria</taxon>
        <taxon>Pseudomonadati</taxon>
        <taxon>Bacteroidota</taxon>
        <taxon>Chitinophagia</taxon>
        <taxon>Chitinophagales</taxon>
        <taxon>Chitinophagaceae</taxon>
        <taxon>Haoranjiania</taxon>
    </lineage>
</organism>
<dbReference type="Gene3D" id="3.90.550.10">
    <property type="entry name" value="Spore Coat Polysaccharide Biosynthesis Protein SpsA, Chain A"/>
    <property type="match status" value="1"/>
</dbReference>
<accession>A0AAE3INI2</accession>